<evidence type="ECO:0000313" key="1">
    <source>
        <dbReference type="EMBL" id="GAA4443480.1"/>
    </source>
</evidence>
<evidence type="ECO:0000313" key="2">
    <source>
        <dbReference type="Proteomes" id="UP001501508"/>
    </source>
</evidence>
<protein>
    <submittedName>
        <fullName evidence="1">Uncharacterized protein</fullName>
    </submittedName>
</protein>
<dbReference type="Proteomes" id="UP001501508">
    <property type="component" value="Unassembled WGS sequence"/>
</dbReference>
<accession>A0ABP8M2V1</accession>
<name>A0ABP8M2V1_9BACT</name>
<gene>
    <name evidence="1" type="ORF">GCM10023091_32110</name>
</gene>
<organism evidence="1 2">
    <name type="scientific">Ravibacter arvi</name>
    <dbReference type="NCBI Taxonomy" id="2051041"/>
    <lineage>
        <taxon>Bacteria</taxon>
        <taxon>Pseudomonadati</taxon>
        <taxon>Bacteroidota</taxon>
        <taxon>Cytophagia</taxon>
        <taxon>Cytophagales</taxon>
        <taxon>Spirosomataceae</taxon>
        <taxon>Ravibacter</taxon>
    </lineage>
</organism>
<reference evidence="2" key="1">
    <citation type="journal article" date="2019" name="Int. J. Syst. Evol. Microbiol.">
        <title>The Global Catalogue of Microorganisms (GCM) 10K type strain sequencing project: providing services to taxonomists for standard genome sequencing and annotation.</title>
        <authorList>
            <consortium name="The Broad Institute Genomics Platform"/>
            <consortium name="The Broad Institute Genome Sequencing Center for Infectious Disease"/>
            <person name="Wu L."/>
            <person name="Ma J."/>
        </authorList>
    </citation>
    <scope>NUCLEOTIDE SEQUENCE [LARGE SCALE GENOMIC DNA]</scope>
    <source>
        <strain evidence="2">JCM 31920</strain>
    </source>
</reference>
<sequence length="73" mass="8865">MNRNEGSTTGFGDEIPPDETHVRVYFLQQGATKKEAAAFYCYYRDRLWKNSRGETLKNWKRLAWTWIWYRDKL</sequence>
<keyword evidence="2" id="KW-1185">Reference proteome</keyword>
<comment type="caution">
    <text evidence="1">The sequence shown here is derived from an EMBL/GenBank/DDBJ whole genome shotgun (WGS) entry which is preliminary data.</text>
</comment>
<dbReference type="RefSeq" id="WP_345031047.1">
    <property type="nucleotide sequence ID" value="NZ_BAABEY010000029.1"/>
</dbReference>
<proteinExistence type="predicted"/>
<dbReference type="EMBL" id="BAABEY010000029">
    <property type="protein sequence ID" value="GAA4443480.1"/>
    <property type="molecule type" value="Genomic_DNA"/>
</dbReference>